<dbReference type="AlphaFoldDB" id="A0A2J4R7H6"/>
<sequence length="88" mass="9693">MLKRRSLALLPLCVLLAACSSKPQTPAEKEMAGGTGGFLLEPQHNVMEMSGDFANNPAAEQFIDKMVSKHGFDRQQLHQILSQAKRLD</sequence>
<feature type="non-terminal residue" evidence="2">
    <location>
        <position position="88"/>
    </location>
</feature>
<organism evidence="2 3">
    <name type="scientific">Klebsiella michiganensis</name>
    <dbReference type="NCBI Taxonomy" id="1134687"/>
    <lineage>
        <taxon>Bacteria</taxon>
        <taxon>Pseudomonadati</taxon>
        <taxon>Pseudomonadota</taxon>
        <taxon>Gammaproteobacteria</taxon>
        <taxon>Enterobacterales</taxon>
        <taxon>Enterobacteriaceae</taxon>
        <taxon>Klebsiella/Raoultella group</taxon>
        <taxon>Klebsiella</taxon>
    </lineage>
</organism>
<dbReference type="Proteomes" id="UP000234505">
    <property type="component" value="Unassembled WGS sequence"/>
</dbReference>
<reference evidence="2 3" key="1">
    <citation type="submission" date="2017-11" db="EMBL/GenBank/DDBJ databases">
        <authorList>
            <person name="Han C.G."/>
        </authorList>
    </citation>
    <scope>NUCLEOTIDE SEQUENCE [LARGE SCALE GENOMIC DNA]</scope>
    <source>
        <strain evidence="2 3">A11</strain>
    </source>
</reference>
<name>A0A2J4R7H6_9ENTR</name>
<protein>
    <submittedName>
        <fullName evidence="2">Murein transglycosylase B</fullName>
    </submittedName>
</protein>
<evidence type="ECO:0000313" key="3">
    <source>
        <dbReference type="Proteomes" id="UP000234505"/>
    </source>
</evidence>
<evidence type="ECO:0000313" key="2">
    <source>
        <dbReference type="EMBL" id="PLL39255.1"/>
    </source>
</evidence>
<comment type="caution">
    <text evidence="2">The sequence shown here is derived from an EMBL/GenBank/DDBJ whole genome shotgun (WGS) entry which is preliminary data.</text>
</comment>
<feature type="signal peptide" evidence="1">
    <location>
        <begin position="1"/>
        <end position="23"/>
    </location>
</feature>
<accession>A0A2J4R7H6</accession>
<feature type="chain" id="PRO_5014407754" evidence="1">
    <location>
        <begin position="24"/>
        <end position="88"/>
    </location>
</feature>
<proteinExistence type="predicted"/>
<dbReference type="Gene3D" id="1.10.8.350">
    <property type="entry name" value="Bacterial muramidase"/>
    <property type="match status" value="1"/>
</dbReference>
<dbReference type="PROSITE" id="PS51257">
    <property type="entry name" value="PROKAR_LIPOPROTEIN"/>
    <property type="match status" value="1"/>
</dbReference>
<dbReference type="EMBL" id="PIDS01000431">
    <property type="protein sequence ID" value="PLL39255.1"/>
    <property type="molecule type" value="Genomic_DNA"/>
</dbReference>
<gene>
    <name evidence="2" type="ORF">CWN50_14070</name>
</gene>
<keyword evidence="1" id="KW-0732">Signal</keyword>
<reference evidence="2 3" key="2">
    <citation type="submission" date="2018-01" db="EMBL/GenBank/DDBJ databases">
        <title>Genomic study of Klebsiella pneumoniae.</title>
        <authorList>
            <person name="Yang Y."/>
            <person name="Bicalho R."/>
        </authorList>
    </citation>
    <scope>NUCLEOTIDE SEQUENCE [LARGE SCALE GENOMIC DNA]</scope>
    <source>
        <strain evidence="2 3">A11</strain>
    </source>
</reference>
<evidence type="ECO:0000256" key="1">
    <source>
        <dbReference type="SAM" id="SignalP"/>
    </source>
</evidence>